<dbReference type="RefSeq" id="WP_104439260.1">
    <property type="nucleotide sequence ID" value="NZ_PTJA01000016.1"/>
</dbReference>
<accession>A0A2S6HJ33</accession>
<evidence type="ECO:0008006" key="3">
    <source>
        <dbReference type="Google" id="ProtNLM"/>
    </source>
</evidence>
<reference evidence="1 2" key="1">
    <citation type="submission" date="2018-02" db="EMBL/GenBank/DDBJ databases">
        <title>Genomic Encyclopedia of Archaeal and Bacterial Type Strains, Phase II (KMG-II): from individual species to whole genera.</title>
        <authorList>
            <person name="Goeker M."/>
        </authorList>
    </citation>
    <scope>NUCLEOTIDE SEQUENCE [LARGE SCALE GENOMIC DNA]</scope>
    <source>
        <strain evidence="1 2">DSM 3808</strain>
    </source>
</reference>
<protein>
    <recommendedName>
        <fullName evidence="3">XkdX-like protein</fullName>
    </recommendedName>
</protein>
<sequence>MFEMLMWLYDGGMGKLTVTMLANAVIKGWITDAEKQLILATKI</sequence>
<dbReference type="Proteomes" id="UP000237749">
    <property type="component" value="Unassembled WGS sequence"/>
</dbReference>
<dbReference type="AlphaFoldDB" id="A0A2S6HJ33"/>
<evidence type="ECO:0000313" key="2">
    <source>
        <dbReference type="Proteomes" id="UP000237749"/>
    </source>
</evidence>
<comment type="caution">
    <text evidence="1">The sequence shown here is derived from an EMBL/GenBank/DDBJ whole genome shotgun (WGS) entry which is preliminary data.</text>
</comment>
<evidence type="ECO:0000313" key="1">
    <source>
        <dbReference type="EMBL" id="PPK77488.1"/>
    </source>
</evidence>
<proteinExistence type="predicted"/>
<gene>
    <name evidence="1" type="ORF">BXY41_11626</name>
</gene>
<name>A0A2S6HJ33_9FIRM</name>
<organism evidence="1 2">
    <name type="scientific">Lacrimispora xylanisolvens</name>
    <dbReference type="NCBI Taxonomy" id="384636"/>
    <lineage>
        <taxon>Bacteria</taxon>
        <taxon>Bacillati</taxon>
        <taxon>Bacillota</taxon>
        <taxon>Clostridia</taxon>
        <taxon>Lachnospirales</taxon>
        <taxon>Lachnospiraceae</taxon>
        <taxon>Lacrimispora</taxon>
    </lineage>
</organism>
<keyword evidence="2" id="KW-1185">Reference proteome</keyword>
<dbReference type="EMBL" id="PTJA01000016">
    <property type="protein sequence ID" value="PPK77488.1"/>
    <property type="molecule type" value="Genomic_DNA"/>
</dbReference>